<evidence type="ECO:0000256" key="6">
    <source>
        <dbReference type="ARBA" id="ARBA00048785"/>
    </source>
</evidence>
<evidence type="ECO:0000256" key="5">
    <source>
        <dbReference type="ARBA" id="ARBA00022679"/>
    </source>
</evidence>
<accession>A0ABY7VPS1</accession>
<dbReference type="SUPFAM" id="SSF52121">
    <property type="entry name" value="Lumazine synthase"/>
    <property type="match status" value="1"/>
</dbReference>
<dbReference type="EMBL" id="CP117811">
    <property type="protein sequence ID" value="WDE96165.1"/>
    <property type="molecule type" value="Genomic_DNA"/>
</dbReference>
<proteinExistence type="inferred from homology"/>
<dbReference type="InterPro" id="IPR002180">
    <property type="entry name" value="LS/RS"/>
</dbReference>
<dbReference type="InterPro" id="IPR036467">
    <property type="entry name" value="LS/RS_sf"/>
</dbReference>
<comment type="catalytic activity">
    <reaction evidence="6 7">
        <text>(2S)-2-hydroxy-3-oxobutyl phosphate + 5-amino-6-(D-ribitylamino)uracil = 6,7-dimethyl-8-(1-D-ribityl)lumazine + phosphate + 2 H2O + H(+)</text>
        <dbReference type="Rhea" id="RHEA:26152"/>
        <dbReference type="ChEBI" id="CHEBI:15377"/>
        <dbReference type="ChEBI" id="CHEBI:15378"/>
        <dbReference type="ChEBI" id="CHEBI:15934"/>
        <dbReference type="ChEBI" id="CHEBI:43474"/>
        <dbReference type="ChEBI" id="CHEBI:58201"/>
        <dbReference type="ChEBI" id="CHEBI:58830"/>
        <dbReference type="EC" id="2.5.1.78"/>
    </reaction>
</comment>
<dbReference type="Gene3D" id="3.40.50.960">
    <property type="entry name" value="Lumazine/riboflavin synthase"/>
    <property type="match status" value="1"/>
</dbReference>
<feature type="binding site" evidence="7">
    <location>
        <begin position="86"/>
        <end position="87"/>
    </location>
    <ligand>
        <name>(2S)-2-hydroxy-3-oxobutyl phosphate</name>
        <dbReference type="ChEBI" id="CHEBI:58830"/>
    </ligand>
</feature>
<dbReference type="PANTHER" id="PTHR21058">
    <property type="entry name" value="6,7-DIMETHYL-8-RIBITYLLUMAZINE SYNTHASE DMRL SYNTHASE LUMAZINE SYNTHASE"/>
    <property type="match status" value="1"/>
</dbReference>
<evidence type="ECO:0000256" key="7">
    <source>
        <dbReference type="HAMAP-Rule" id="MF_00178"/>
    </source>
</evidence>
<dbReference type="CDD" id="cd09209">
    <property type="entry name" value="Lumazine_synthase-I"/>
    <property type="match status" value="1"/>
</dbReference>
<evidence type="ECO:0000256" key="2">
    <source>
        <dbReference type="ARBA" id="ARBA00007424"/>
    </source>
</evidence>
<keyword evidence="4 7" id="KW-0686">Riboflavin biosynthesis</keyword>
<name>A0ABY7VPS1_9BACT</name>
<dbReference type="InterPro" id="IPR034964">
    <property type="entry name" value="LS"/>
</dbReference>
<evidence type="ECO:0000256" key="4">
    <source>
        <dbReference type="ARBA" id="ARBA00022619"/>
    </source>
</evidence>
<feature type="binding site" evidence="7">
    <location>
        <position position="23"/>
    </location>
    <ligand>
        <name>5-amino-6-(D-ribitylamino)uracil</name>
        <dbReference type="ChEBI" id="CHEBI:15934"/>
    </ligand>
</feature>
<keyword evidence="9" id="KW-1185">Reference proteome</keyword>
<dbReference type="RefSeq" id="WP_274150241.1">
    <property type="nucleotide sequence ID" value="NZ_CP117811.1"/>
</dbReference>
<feature type="binding site" evidence="7">
    <location>
        <position position="128"/>
    </location>
    <ligand>
        <name>(2S)-2-hydroxy-3-oxobutyl phosphate</name>
        <dbReference type="ChEBI" id="CHEBI:58830"/>
    </ligand>
</feature>
<protein>
    <recommendedName>
        <fullName evidence="3 7">6,7-dimethyl-8-ribityllumazine synthase</fullName>
        <shortName evidence="7">DMRL synthase</shortName>
        <shortName evidence="7">LS</shortName>
        <shortName evidence="7">Lumazine synthase</shortName>
        <ecNumber evidence="3 7">2.5.1.78</ecNumber>
    </recommendedName>
</protein>
<gene>
    <name evidence="7 8" type="primary">ribH</name>
    <name evidence="8" type="ORF">PQO03_10615</name>
</gene>
<feature type="binding site" evidence="7">
    <location>
        <begin position="57"/>
        <end position="59"/>
    </location>
    <ligand>
        <name>5-amino-6-(D-ribitylamino)uracil</name>
        <dbReference type="ChEBI" id="CHEBI:15934"/>
    </ligand>
</feature>
<dbReference type="HAMAP" id="MF_00178">
    <property type="entry name" value="Lumazine_synth"/>
    <property type="match status" value="1"/>
</dbReference>
<dbReference type="GO" id="GO:0000906">
    <property type="term" value="F:6,7-dimethyl-8-ribityllumazine synthase activity"/>
    <property type="evidence" value="ECO:0007669"/>
    <property type="project" value="UniProtKB-EC"/>
</dbReference>
<keyword evidence="5 7" id="KW-0808">Transferase</keyword>
<comment type="function">
    <text evidence="7">Catalyzes the formation of 6,7-dimethyl-8-ribityllumazine by condensation of 5-amino-6-(D-ribitylamino)uracil with 3,4-dihydroxy-2-butanone 4-phosphate. This is the penultimate step in the biosynthesis of riboflavin.</text>
</comment>
<evidence type="ECO:0000256" key="3">
    <source>
        <dbReference type="ARBA" id="ARBA00012664"/>
    </source>
</evidence>
<evidence type="ECO:0000313" key="8">
    <source>
        <dbReference type="EMBL" id="WDE96165.1"/>
    </source>
</evidence>
<organism evidence="8 9">
    <name type="scientific">Lentisphaera profundi</name>
    <dbReference type="NCBI Taxonomy" id="1658616"/>
    <lineage>
        <taxon>Bacteria</taxon>
        <taxon>Pseudomonadati</taxon>
        <taxon>Lentisphaerota</taxon>
        <taxon>Lentisphaeria</taxon>
        <taxon>Lentisphaerales</taxon>
        <taxon>Lentisphaeraceae</taxon>
        <taxon>Lentisphaera</taxon>
    </lineage>
</organism>
<dbReference type="Pfam" id="PF00885">
    <property type="entry name" value="DMRL_synthase"/>
    <property type="match status" value="1"/>
</dbReference>
<comment type="pathway">
    <text evidence="1 7">Cofactor biosynthesis; riboflavin biosynthesis; riboflavin from 2-hydroxy-3-oxobutyl phosphate and 5-amino-6-(D-ribitylamino)uracil: step 1/2.</text>
</comment>
<dbReference type="NCBIfam" id="TIGR00114">
    <property type="entry name" value="lumazine-synth"/>
    <property type="match status" value="1"/>
</dbReference>
<dbReference type="PANTHER" id="PTHR21058:SF0">
    <property type="entry name" value="6,7-DIMETHYL-8-RIBITYLLUMAZINE SYNTHASE"/>
    <property type="match status" value="1"/>
</dbReference>
<feature type="binding site" evidence="7">
    <location>
        <position position="114"/>
    </location>
    <ligand>
        <name>5-amino-6-(D-ribitylamino)uracil</name>
        <dbReference type="ChEBI" id="CHEBI:15934"/>
    </ligand>
</feature>
<dbReference type="EC" id="2.5.1.78" evidence="3 7"/>
<comment type="similarity">
    <text evidence="2 7">Belongs to the DMRL synthase family.</text>
</comment>
<feature type="binding site" evidence="7">
    <location>
        <begin position="81"/>
        <end position="83"/>
    </location>
    <ligand>
        <name>5-amino-6-(D-ribitylamino)uracil</name>
        <dbReference type="ChEBI" id="CHEBI:15934"/>
    </ligand>
</feature>
<reference evidence="8 9" key="1">
    <citation type="submission" date="2023-02" db="EMBL/GenBank/DDBJ databases">
        <title>Genome sequence of Lentisphaera profundi SAORIC-696.</title>
        <authorList>
            <person name="Kim e."/>
            <person name="Cho J.-C."/>
            <person name="Choi A."/>
            <person name="Kang I."/>
        </authorList>
    </citation>
    <scope>NUCLEOTIDE SEQUENCE [LARGE SCALE GENOMIC DNA]</scope>
    <source>
        <strain evidence="8 9">SAORIC-696</strain>
    </source>
</reference>
<sequence length="154" mass="16117">MGRKIEGLLTGEGKKFAIVTARFNELITFKLQDGAIDCLRRHGVAEADIDTVIIPGAFEIPVVADKLAATGKYDAVICLGAVIKGETPHFDQVVAGVTSGVAQLGLKHSLPVIYGVLTTDTVEQALNRAGVKAGNKGWDAALCALDTSSVLSQI</sequence>
<dbReference type="Proteomes" id="UP001214250">
    <property type="component" value="Chromosome 1"/>
</dbReference>
<evidence type="ECO:0000256" key="1">
    <source>
        <dbReference type="ARBA" id="ARBA00004917"/>
    </source>
</evidence>
<feature type="active site" description="Proton donor" evidence="7">
    <location>
        <position position="89"/>
    </location>
</feature>
<evidence type="ECO:0000313" key="9">
    <source>
        <dbReference type="Proteomes" id="UP001214250"/>
    </source>
</evidence>